<comment type="caution">
    <text evidence="2">The sequence shown here is derived from an EMBL/GenBank/DDBJ whole genome shotgun (WGS) entry which is preliminary data.</text>
</comment>
<feature type="transmembrane region" description="Helical" evidence="1">
    <location>
        <begin position="20"/>
        <end position="46"/>
    </location>
</feature>
<name>A0AAV9R5K4_9TELE</name>
<keyword evidence="3" id="KW-1185">Reference proteome</keyword>
<reference evidence="2 3" key="1">
    <citation type="submission" date="2021-06" db="EMBL/GenBank/DDBJ databases">
        <authorList>
            <person name="Palmer J.M."/>
        </authorList>
    </citation>
    <scope>NUCLEOTIDE SEQUENCE [LARGE SCALE GENOMIC DNA]</scope>
    <source>
        <strain evidence="2 3">MEX-2019</strain>
        <tissue evidence="2">Muscle</tissue>
    </source>
</reference>
<dbReference type="EMBL" id="JAHHUM010002421">
    <property type="protein sequence ID" value="KAK5603632.1"/>
    <property type="molecule type" value="Genomic_DNA"/>
</dbReference>
<keyword evidence="1" id="KW-0812">Transmembrane</keyword>
<dbReference type="Proteomes" id="UP001311232">
    <property type="component" value="Unassembled WGS sequence"/>
</dbReference>
<gene>
    <name evidence="2" type="ORF">CRENBAI_003315</name>
</gene>
<protein>
    <submittedName>
        <fullName evidence="2">Uncharacterized protein</fullName>
    </submittedName>
</protein>
<proteinExistence type="predicted"/>
<dbReference type="AlphaFoldDB" id="A0AAV9R5K4"/>
<evidence type="ECO:0000313" key="3">
    <source>
        <dbReference type="Proteomes" id="UP001311232"/>
    </source>
</evidence>
<accession>A0AAV9R5K4</accession>
<keyword evidence="1" id="KW-1133">Transmembrane helix</keyword>
<evidence type="ECO:0000313" key="2">
    <source>
        <dbReference type="EMBL" id="KAK5603632.1"/>
    </source>
</evidence>
<sequence length="215" mass="23366">MEFVSTTTVFVCRLCAVLGLAVLFAFSFFFSFWVDGAGFLTCFLILRTAGFLRSGGPGKAPSPVFPPGGSQGKTLRLFIPKSFFKGRGNSKLTLFCSGPSHYPKPIPLEGRLQYHCGGSSSCSHLPRNQPFICPQEADVNAFFQTLRQRFPLHLFSVTLIQEHFVLEVDASDTGTGGGSGPHSPIDDPAQSGFSWSNLCLLIPESRFKESGNSET</sequence>
<organism evidence="2 3">
    <name type="scientific">Crenichthys baileyi</name>
    <name type="common">White River springfish</name>
    <dbReference type="NCBI Taxonomy" id="28760"/>
    <lineage>
        <taxon>Eukaryota</taxon>
        <taxon>Metazoa</taxon>
        <taxon>Chordata</taxon>
        <taxon>Craniata</taxon>
        <taxon>Vertebrata</taxon>
        <taxon>Euteleostomi</taxon>
        <taxon>Actinopterygii</taxon>
        <taxon>Neopterygii</taxon>
        <taxon>Teleostei</taxon>
        <taxon>Neoteleostei</taxon>
        <taxon>Acanthomorphata</taxon>
        <taxon>Ovalentaria</taxon>
        <taxon>Atherinomorphae</taxon>
        <taxon>Cyprinodontiformes</taxon>
        <taxon>Goodeidae</taxon>
        <taxon>Crenichthys</taxon>
    </lineage>
</organism>
<keyword evidence="1" id="KW-0472">Membrane</keyword>
<evidence type="ECO:0000256" key="1">
    <source>
        <dbReference type="SAM" id="Phobius"/>
    </source>
</evidence>